<proteinExistence type="predicted"/>
<dbReference type="PROSITE" id="PS50893">
    <property type="entry name" value="ABC_TRANSPORTER_2"/>
    <property type="match status" value="1"/>
</dbReference>
<evidence type="ECO:0000313" key="6">
    <source>
        <dbReference type="EMBL" id="MBC3887893.1"/>
    </source>
</evidence>
<protein>
    <submittedName>
        <fullName evidence="6">ATP-binding cassette domain-containing protein</fullName>
    </submittedName>
</protein>
<keyword evidence="1" id="KW-0813">Transport</keyword>
<dbReference type="PANTHER" id="PTHR42794">
    <property type="entry name" value="HEMIN IMPORT ATP-BINDING PROTEIN HMUV"/>
    <property type="match status" value="1"/>
</dbReference>
<evidence type="ECO:0000313" key="7">
    <source>
        <dbReference type="Proteomes" id="UP000616595"/>
    </source>
</evidence>
<keyword evidence="3 6" id="KW-0067">ATP-binding</keyword>
<dbReference type="GO" id="GO:0016887">
    <property type="term" value="F:ATP hydrolysis activity"/>
    <property type="evidence" value="ECO:0007669"/>
    <property type="project" value="InterPro"/>
</dbReference>
<dbReference type="InterPro" id="IPR003439">
    <property type="entry name" value="ABC_transporter-like_ATP-bd"/>
</dbReference>
<feature type="domain" description="ABC transporter" evidence="5">
    <location>
        <begin position="3"/>
        <end position="239"/>
    </location>
</feature>
<comment type="caution">
    <text evidence="6">The sequence shown here is derived from an EMBL/GenBank/DDBJ whole genome shotgun (WGS) entry which is preliminary data.</text>
</comment>
<organism evidence="6 7">
    <name type="scientific">Acetobacterium paludosum</name>
    <dbReference type="NCBI Taxonomy" id="52693"/>
    <lineage>
        <taxon>Bacteria</taxon>
        <taxon>Bacillati</taxon>
        <taxon>Bacillota</taxon>
        <taxon>Clostridia</taxon>
        <taxon>Eubacteriales</taxon>
        <taxon>Eubacteriaceae</taxon>
        <taxon>Acetobacterium</taxon>
    </lineage>
</organism>
<name>A0A923I0K0_9FIRM</name>
<dbReference type="Proteomes" id="UP000616595">
    <property type="component" value="Unassembled WGS sequence"/>
</dbReference>
<dbReference type="FunFam" id="3.40.50.300:FF:000134">
    <property type="entry name" value="Iron-enterobactin ABC transporter ATP-binding protein"/>
    <property type="match status" value="1"/>
</dbReference>
<dbReference type="InterPro" id="IPR003593">
    <property type="entry name" value="AAA+_ATPase"/>
</dbReference>
<dbReference type="CDD" id="cd03214">
    <property type="entry name" value="ABC_Iron-Siderophores_B12_Hemin"/>
    <property type="match status" value="1"/>
</dbReference>
<sequence>MYLQTADLSVGYSGKALIKNINIGVEKGKILCLLGPNGSGKSTILRSITRHLKKIAGTVLIDQEDMNNFSSVESAKKLSVVLTDKVAPELMTCEEVVATGRYPYTNHFGKITEADQRIVEESMAAVSILDLMNQEFTRLSDGQKQRVLLARAICQKPEIIVLDEPTSYLDIRHKIELLGILRNMAVKEEVTVVLSLHEVDLAAKLADTIILVKDNHVYGCGCPEDVLNDAVIKDLYGIEHGSFNMLLGSVELPKTCDLEPKVFIFGGDGSGTLCYRALNKRGISFCTGILYHNDVDYQVAKSLAKQTIVEKSFRPVSEFVFEQARKALLKCDVVIDSGFDLEGEDNRNKVLLELAGNANKTILSLRHQPIKANANWEKNVEYFDDISSLISSEGLKFRSNNSRERKLHRSLAASI</sequence>
<keyword evidence="4" id="KW-1278">Translocase</keyword>
<dbReference type="GO" id="GO:0005524">
    <property type="term" value="F:ATP binding"/>
    <property type="evidence" value="ECO:0007669"/>
    <property type="project" value="UniProtKB-KW"/>
</dbReference>
<dbReference type="SUPFAM" id="SSF52540">
    <property type="entry name" value="P-loop containing nucleoside triphosphate hydrolases"/>
    <property type="match status" value="1"/>
</dbReference>
<evidence type="ECO:0000256" key="1">
    <source>
        <dbReference type="ARBA" id="ARBA00022448"/>
    </source>
</evidence>
<dbReference type="Gene3D" id="3.40.50.300">
    <property type="entry name" value="P-loop containing nucleotide triphosphate hydrolases"/>
    <property type="match status" value="1"/>
</dbReference>
<reference evidence="6" key="2">
    <citation type="submission" date="2020-10" db="EMBL/GenBank/DDBJ databases">
        <title>Comparative genomics of the Acetobacterium genus.</title>
        <authorList>
            <person name="Marshall C."/>
            <person name="May H."/>
            <person name="Norman S."/>
        </authorList>
    </citation>
    <scope>NUCLEOTIDE SEQUENCE</scope>
    <source>
        <strain evidence="6">DER-2019</strain>
    </source>
</reference>
<evidence type="ECO:0000256" key="2">
    <source>
        <dbReference type="ARBA" id="ARBA00022741"/>
    </source>
</evidence>
<dbReference type="OrthoDB" id="9799337at2"/>
<dbReference type="SMART" id="SM00382">
    <property type="entry name" value="AAA"/>
    <property type="match status" value="1"/>
</dbReference>
<dbReference type="InterPro" id="IPR027417">
    <property type="entry name" value="P-loop_NTPase"/>
</dbReference>
<keyword evidence="2" id="KW-0547">Nucleotide-binding</keyword>
<dbReference type="Pfam" id="PF00005">
    <property type="entry name" value="ABC_tran"/>
    <property type="match status" value="1"/>
</dbReference>
<dbReference type="PANTHER" id="PTHR42794:SF1">
    <property type="entry name" value="HEMIN IMPORT ATP-BINDING PROTEIN HMUV"/>
    <property type="match status" value="1"/>
</dbReference>
<evidence type="ECO:0000256" key="3">
    <source>
        <dbReference type="ARBA" id="ARBA00022840"/>
    </source>
</evidence>
<evidence type="ECO:0000259" key="5">
    <source>
        <dbReference type="PROSITE" id="PS50893"/>
    </source>
</evidence>
<evidence type="ECO:0000256" key="4">
    <source>
        <dbReference type="ARBA" id="ARBA00022967"/>
    </source>
</evidence>
<dbReference type="AlphaFoldDB" id="A0A923I0K0"/>
<gene>
    <name evidence="6" type="ORF">GH810_06175</name>
</gene>
<reference evidence="6" key="1">
    <citation type="submission" date="2019-10" db="EMBL/GenBank/DDBJ databases">
        <authorList>
            <person name="Ross D.E."/>
            <person name="Gulliver D."/>
        </authorList>
    </citation>
    <scope>NUCLEOTIDE SEQUENCE</scope>
    <source>
        <strain evidence="6">DER-2019</strain>
    </source>
</reference>
<accession>A0A923I0K0</accession>
<keyword evidence="7" id="KW-1185">Reference proteome</keyword>
<dbReference type="EMBL" id="WJBD01000005">
    <property type="protein sequence ID" value="MBC3887893.1"/>
    <property type="molecule type" value="Genomic_DNA"/>
</dbReference>